<dbReference type="PROSITE" id="PS50250">
    <property type="entry name" value="PCI"/>
    <property type="match status" value="1"/>
</dbReference>
<comment type="caution">
    <text evidence="4">The sequence shown here is derived from an EMBL/GenBank/DDBJ whole genome shotgun (WGS) entry which is preliminary data.</text>
</comment>
<dbReference type="Pfam" id="PF22241">
    <property type="entry name" value="PSMD12-CSN4_N"/>
    <property type="match status" value="1"/>
</dbReference>
<feature type="non-terminal residue" evidence="4">
    <location>
        <position position="1"/>
    </location>
</feature>
<dbReference type="PANTHER" id="PTHR10855:SF1">
    <property type="entry name" value="26S PROTEASOME NON-ATPASE REGULATORY SUBUNIT 12"/>
    <property type="match status" value="1"/>
</dbReference>
<evidence type="ECO:0000313" key="4">
    <source>
        <dbReference type="EMBL" id="GMT14449.1"/>
    </source>
</evidence>
<feature type="domain" description="PCI" evidence="3">
    <location>
        <begin position="270"/>
        <end position="449"/>
    </location>
</feature>
<keyword evidence="5" id="KW-1185">Reference proteome</keyword>
<dbReference type="Pfam" id="PF01399">
    <property type="entry name" value="PCI"/>
    <property type="match status" value="1"/>
</dbReference>
<accession>A0AAV5V4S1</accession>
<name>A0AAV5V4S1_9BILA</name>
<sequence>LFEMPEKREPIPVDPIRADAPTDMEAMAHLAATSGDGRLFKMDVDYTSQVDGAIPKAEALAKKGDVNGAVESLSNLEKSTRLGSDMKSNARIVVAMVKMCYEGQKWDLLNESILALSKKRLLIKFAIAKMVAECCKMVELMKDDPIRMKLIETLRTVTAGKIYVENERARLTSIVIDRLEKEGKVDEAATMLLDLQVETYGTMPMKEKVKYLLEQMRLSIARKDFVRASIISKKISIRFFDSEEAEAQELKLKFYSQQITVGLNDAAYLDVCRYYRAILDTPSIKANAEQSKHNLKCAVLFVLLAQHSSDQWDMVHRLAQLRDLENIPEYKSLLNLFMDEELISWKDALCVNFEATLKKGSTRTPATGILDGEDGEKRWKDLHIRVGEHNMRMISKYYTKISFERLAQLLDFTVEEMEKFVCDMIVSGSIVDAKLDRPKRVVDLRARIAPTDILDDWARNVTKLTEILNQVSHHILKEEMVHRAFDTKA</sequence>
<comment type="similarity">
    <text evidence="1">Belongs to the proteasome subunit p55 family.</text>
</comment>
<dbReference type="FunFam" id="1.10.10.10:FF:000070">
    <property type="entry name" value="26S proteasome non-ATPase regulatory subunit 12"/>
    <property type="match status" value="1"/>
</dbReference>
<protein>
    <recommendedName>
        <fullName evidence="3">PCI domain-containing protein</fullName>
    </recommendedName>
</protein>
<evidence type="ECO:0000256" key="2">
    <source>
        <dbReference type="ARBA" id="ARBA00022942"/>
    </source>
</evidence>
<dbReference type="SUPFAM" id="SSF46785">
    <property type="entry name" value="Winged helix' DNA-binding domain"/>
    <property type="match status" value="1"/>
</dbReference>
<organism evidence="4 5">
    <name type="scientific">Pristionchus fissidentatus</name>
    <dbReference type="NCBI Taxonomy" id="1538716"/>
    <lineage>
        <taxon>Eukaryota</taxon>
        <taxon>Metazoa</taxon>
        <taxon>Ecdysozoa</taxon>
        <taxon>Nematoda</taxon>
        <taxon>Chromadorea</taxon>
        <taxon>Rhabditida</taxon>
        <taxon>Rhabditina</taxon>
        <taxon>Diplogasteromorpha</taxon>
        <taxon>Diplogasteroidea</taxon>
        <taxon>Neodiplogasteridae</taxon>
        <taxon>Pristionchus</taxon>
    </lineage>
</organism>
<reference evidence="4" key="1">
    <citation type="submission" date="2023-10" db="EMBL/GenBank/DDBJ databases">
        <title>Genome assembly of Pristionchus species.</title>
        <authorList>
            <person name="Yoshida K."/>
            <person name="Sommer R.J."/>
        </authorList>
    </citation>
    <scope>NUCLEOTIDE SEQUENCE</scope>
    <source>
        <strain evidence="4">RS5133</strain>
    </source>
</reference>
<dbReference type="GO" id="GO:0008541">
    <property type="term" value="C:proteasome regulatory particle, lid subcomplex"/>
    <property type="evidence" value="ECO:0007669"/>
    <property type="project" value="TreeGrafter"/>
</dbReference>
<gene>
    <name evidence="4" type="ORF">PFISCL1PPCAC_5746</name>
</gene>
<dbReference type="Pfam" id="PF18098">
    <property type="entry name" value="RPN5_C"/>
    <property type="match status" value="1"/>
</dbReference>
<evidence type="ECO:0000256" key="1">
    <source>
        <dbReference type="ARBA" id="ARBA00006397"/>
    </source>
</evidence>
<dbReference type="InterPro" id="IPR040896">
    <property type="entry name" value="RPN5_C"/>
</dbReference>
<keyword evidence="2" id="KW-0647">Proteasome</keyword>
<dbReference type="EMBL" id="BTSY01000002">
    <property type="protein sequence ID" value="GMT14449.1"/>
    <property type="molecule type" value="Genomic_DNA"/>
</dbReference>
<dbReference type="AlphaFoldDB" id="A0AAV5V4S1"/>
<dbReference type="InterPro" id="IPR040134">
    <property type="entry name" value="PSMD12/CSN4"/>
</dbReference>
<dbReference type="GO" id="GO:0005737">
    <property type="term" value="C:cytoplasm"/>
    <property type="evidence" value="ECO:0007669"/>
    <property type="project" value="TreeGrafter"/>
</dbReference>
<dbReference type="InterPro" id="IPR000717">
    <property type="entry name" value="PCI_dom"/>
</dbReference>
<dbReference type="Gene3D" id="1.10.10.10">
    <property type="entry name" value="Winged helix-like DNA-binding domain superfamily/Winged helix DNA-binding domain"/>
    <property type="match status" value="1"/>
</dbReference>
<dbReference type="InterPro" id="IPR036390">
    <property type="entry name" value="WH_DNA-bd_sf"/>
</dbReference>
<dbReference type="InterPro" id="IPR036388">
    <property type="entry name" value="WH-like_DNA-bd_sf"/>
</dbReference>
<evidence type="ECO:0000259" key="3">
    <source>
        <dbReference type="PROSITE" id="PS50250"/>
    </source>
</evidence>
<proteinExistence type="inferred from homology"/>
<dbReference type="SMART" id="SM00088">
    <property type="entry name" value="PINT"/>
    <property type="match status" value="1"/>
</dbReference>
<dbReference type="GO" id="GO:0005634">
    <property type="term" value="C:nucleus"/>
    <property type="evidence" value="ECO:0007669"/>
    <property type="project" value="UniProtKB-ARBA"/>
</dbReference>
<dbReference type="Proteomes" id="UP001432322">
    <property type="component" value="Unassembled WGS sequence"/>
</dbReference>
<dbReference type="PANTHER" id="PTHR10855">
    <property type="entry name" value="26S PROTEASOME NON-ATPASE REGULATORY SUBUNIT 12/COP9 SIGNALOSOME COMPLEX SUBUNIT 4"/>
    <property type="match status" value="1"/>
</dbReference>
<evidence type="ECO:0000313" key="5">
    <source>
        <dbReference type="Proteomes" id="UP001432322"/>
    </source>
</evidence>
<dbReference type="InterPro" id="IPR054559">
    <property type="entry name" value="PSMD12-CSN4-like_N"/>
</dbReference>